<dbReference type="OrthoDB" id="10265867at2759"/>
<proteinExistence type="predicted"/>
<name>A0A9Q0E4B5_9TELE</name>
<gene>
    <name evidence="2" type="ORF">NHX12_032797</name>
</gene>
<organism evidence="2 3">
    <name type="scientific">Muraenolepis orangiensis</name>
    <name type="common">Patagonian moray cod</name>
    <dbReference type="NCBI Taxonomy" id="630683"/>
    <lineage>
        <taxon>Eukaryota</taxon>
        <taxon>Metazoa</taxon>
        <taxon>Chordata</taxon>
        <taxon>Craniata</taxon>
        <taxon>Vertebrata</taxon>
        <taxon>Euteleostomi</taxon>
        <taxon>Actinopterygii</taxon>
        <taxon>Neopterygii</taxon>
        <taxon>Teleostei</taxon>
        <taxon>Neoteleostei</taxon>
        <taxon>Acanthomorphata</taxon>
        <taxon>Zeiogadaria</taxon>
        <taxon>Gadariae</taxon>
        <taxon>Gadiformes</taxon>
        <taxon>Muraenolepidoidei</taxon>
        <taxon>Muraenolepididae</taxon>
        <taxon>Muraenolepis</taxon>
    </lineage>
</organism>
<dbReference type="GO" id="GO:0031267">
    <property type="term" value="F:small GTPase binding"/>
    <property type="evidence" value="ECO:0007669"/>
    <property type="project" value="InterPro"/>
</dbReference>
<dbReference type="InterPro" id="IPR008081">
    <property type="entry name" value="Cytoplasmic_FMR1-int"/>
</dbReference>
<comment type="caution">
    <text evidence="2">The sequence shown here is derived from an EMBL/GenBank/DDBJ whole genome shotgun (WGS) entry which is preliminary data.</text>
</comment>
<evidence type="ECO:0008006" key="4">
    <source>
        <dbReference type="Google" id="ProtNLM"/>
    </source>
</evidence>
<keyword evidence="3" id="KW-1185">Reference proteome</keyword>
<feature type="region of interest" description="Disordered" evidence="1">
    <location>
        <begin position="301"/>
        <end position="343"/>
    </location>
</feature>
<dbReference type="AlphaFoldDB" id="A0A9Q0E4B5"/>
<dbReference type="PRINTS" id="PR01698">
    <property type="entry name" value="CYTOFMRPINTP"/>
</dbReference>
<evidence type="ECO:0000313" key="3">
    <source>
        <dbReference type="Proteomes" id="UP001148018"/>
    </source>
</evidence>
<accession>A0A9Q0E4B5</accession>
<dbReference type="EMBL" id="JANIIK010000048">
    <property type="protein sequence ID" value="KAJ3598833.1"/>
    <property type="molecule type" value="Genomic_DNA"/>
</dbReference>
<dbReference type="GO" id="GO:0030833">
    <property type="term" value="P:regulation of actin filament polymerization"/>
    <property type="evidence" value="ECO:0007669"/>
    <property type="project" value="InterPro"/>
</dbReference>
<protein>
    <recommendedName>
        <fullName evidence="4">Cytoplasmic FMR1-interacting protein</fullName>
    </recommendedName>
</protein>
<sequence>SLQQQLEVINGYDELLADIVNLCVDYYENKMYLTPNEKHTLLKVMGFGLYLIDGTNSNIYKLDAKKRINLTKIDKFFKQLQVVPLFGDMQIELSRYIKTSAHFEENKSRWSCTSPSSSPQYNICEQMIQIREDHMRFISELARYSNSEVVTGSGRQEAQKTDSEYRKLFDLALQGMQLLSQWSAHVMEVYSWKLVHPTDKYSNKECPDNAEEYERATRYNYTSEEKFALVMAMIKGLQVLMGRMESVFNHAIRHTIYSALQDFAQVTLRDPLRQAIKKKKNVIQSVLQAIRKTICDWETGREPHNDPALRGEKDPKGGFDIKVPRRAVGPSSTQSGSKKTLRSGLDGPTILDIERFHRESFFYTHLLNFSETLQQCCDLSQLWFREFFLELTMGRRIQFPIEMSMPWILTDHILDTKESSMMEYVLYPLDLYNDSAYYALTKFKKQFLYDEIEAEVNLCFDQFVYKLADQIFAYYKILAGSLLLDKRLRTDCKNQGANIPWPASNRYETLLKQRHVQLLGRSIDLNRLITQRVSAALYKSLELAINRFESEDLTSVMELEGLLDINRMTHKLLSKYLTLDCMDAMFREANHNVSAPYGRITLHVFWELNYDFLPNYCYNGSTNRFVRTILPFSQEFQRDKPPNAQPQYLYGSKALNLAYSSIFGFYRNFLGPPHIKAMCRLLGYQGIAVVMEELLKVVKSLLQGTILQYVKTLMEVMPKICRLPRHEYGSPGILEFFHHQLKDIVEYAELKTVCFQNLREVGNALLFCLLSEQSLSQEEVCDLLHAAPFQNILPRVHVKEGERLDAKMKRLEAKYTALHMVPLIERLGTPQQIAIAREGDLLTKERLCCGLSMFEVILTRVRTFLEDIIWRGPLPSNGVMHVDECVEFHRLWSAMQFVYCIPVGTHEFTVEQCFGDGLHWAGCMIIALLGQQRRFDILDFSYHLLKVQKHDGKDDVIKSVPLKKMVDRIRKFQILNDEIFGILNKYLKSGDGENLPVEHVRCFQPPIHQSLASN</sequence>
<evidence type="ECO:0000256" key="1">
    <source>
        <dbReference type="SAM" id="MobiDB-lite"/>
    </source>
</evidence>
<dbReference type="Proteomes" id="UP001148018">
    <property type="component" value="Unassembled WGS sequence"/>
</dbReference>
<evidence type="ECO:0000313" key="2">
    <source>
        <dbReference type="EMBL" id="KAJ3598833.1"/>
    </source>
</evidence>
<feature type="compositionally biased region" description="Basic and acidic residues" evidence="1">
    <location>
        <begin position="301"/>
        <end position="323"/>
    </location>
</feature>
<dbReference type="PIRSF" id="PIRSF008153">
    <property type="entry name" value="FMR1_interacting"/>
    <property type="match status" value="1"/>
</dbReference>
<dbReference type="PANTHER" id="PTHR12195">
    <property type="entry name" value="CYTOPLASMIC FMR1-INTERACTING PROTEIN-RELATED"/>
    <property type="match status" value="1"/>
</dbReference>
<dbReference type="Pfam" id="PF05994">
    <property type="entry name" value="FragX_IP"/>
    <property type="match status" value="1"/>
</dbReference>
<reference evidence="2" key="1">
    <citation type="submission" date="2022-07" db="EMBL/GenBank/DDBJ databases">
        <title>Chromosome-level genome of Muraenolepis orangiensis.</title>
        <authorList>
            <person name="Kim J."/>
        </authorList>
    </citation>
    <scope>NUCLEOTIDE SEQUENCE</scope>
    <source>
        <strain evidence="2">KU_S4_2022</strain>
        <tissue evidence="2">Muscle</tissue>
    </source>
</reference>
<feature type="non-terminal residue" evidence="2">
    <location>
        <position position="1014"/>
    </location>
</feature>